<reference evidence="3 4" key="1">
    <citation type="submission" date="2019-04" db="EMBL/GenBank/DDBJ databases">
        <title>Draft genome sequences of Streptomyces avermitilis ATCC 31267.</title>
        <authorList>
            <person name="Komaki H."/>
            <person name="Tamura T."/>
            <person name="Hosoyama A."/>
        </authorList>
    </citation>
    <scope>NUCLEOTIDE SEQUENCE [LARGE SCALE GENOMIC DNA]</scope>
    <source>
        <strain evidence="3 4">ATCC 31267</strain>
    </source>
</reference>
<evidence type="ECO:0000313" key="3">
    <source>
        <dbReference type="EMBL" id="GDY76191.1"/>
    </source>
</evidence>
<evidence type="ECO:0000313" key="5">
    <source>
        <dbReference type="Proteomes" id="UP000302139"/>
    </source>
</evidence>
<evidence type="ECO:0000313" key="2">
    <source>
        <dbReference type="EMBL" id="GDY63666.1"/>
    </source>
</evidence>
<evidence type="ECO:0000313" key="4">
    <source>
        <dbReference type="Proteomes" id="UP000299211"/>
    </source>
</evidence>
<proteinExistence type="predicted"/>
<dbReference type="RefSeq" id="WP_010985144.1">
    <property type="nucleotide sequence ID" value="NZ_BAABTN010000123.1"/>
</dbReference>
<dbReference type="EMBL" id="BJHX01000001">
    <property type="protein sequence ID" value="GDY63666.1"/>
    <property type="molecule type" value="Genomic_DNA"/>
</dbReference>
<dbReference type="Pfam" id="PF26348">
    <property type="entry name" value="SRA_ScoMcrA"/>
    <property type="match status" value="1"/>
</dbReference>
<dbReference type="Proteomes" id="UP000299211">
    <property type="component" value="Unassembled WGS sequence"/>
</dbReference>
<dbReference type="AlphaFoldDB" id="A0A4D4LWA8"/>
<protein>
    <recommendedName>
        <fullName evidence="1">ScoMcrA-like SRA domain-containing protein</fullName>
    </recommendedName>
</protein>
<dbReference type="EMBL" id="BJHY01000001">
    <property type="protein sequence ID" value="GDY76191.1"/>
    <property type="molecule type" value="Genomic_DNA"/>
</dbReference>
<comment type="caution">
    <text evidence="2">The sequence shown here is derived from an EMBL/GenBank/DDBJ whole genome shotgun (WGS) entry which is preliminary data.</text>
</comment>
<sequence>MTTTVDLVPGWVTTRDVIAATYGCGTFQGIEPADAAGKVFVYSDPSAGEEYGYTFDGRAEDDEFGPLYLYTGAGANGDQKPSGRNGSLLSHVEKGREVHLFVAHGRLPGSGAMRQRYIGQMVLDPVKPYDVRRGPGKDGVMRDVLVFRFRPAEGTTPAWTEADRMPAAAQTAFEIVDPAVAVAQPVVLPEQSGAKVKKTEQHSTVETMADIPAGQRKVLRREGELVKAFVAHLAAAGHETHSFQITIKGEPGALTPDLYDATDHALYEAKGQTTRANVRMAIGQLADYRRHIPGRKDLLRVVVLLPSEPTEDVKDLLGEEYVELVWQTEDGGFAGWPLAYNQP</sequence>
<dbReference type="STRING" id="33903.AQJ43_04585"/>
<accession>A0A4D4LWA8</accession>
<reference evidence="2 5" key="2">
    <citation type="submission" date="2019-04" db="EMBL/GenBank/DDBJ databases">
        <title>Draft genome sequences of Streptomyces avermitilis NBRC 14893.</title>
        <authorList>
            <person name="Komaki H."/>
            <person name="Tamura T."/>
            <person name="Hosoyama A."/>
        </authorList>
    </citation>
    <scope>NUCLEOTIDE SEQUENCE [LARGE SCALE GENOMIC DNA]</scope>
    <source>
        <strain evidence="2 5">NBRC 14893</strain>
    </source>
</reference>
<evidence type="ECO:0000259" key="1">
    <source>
        <dbReference type="Pfam" id="PF26348"/>
    </source>
</evidence>
<dbReference type="GeneID" id="41540776"/>
<organism evidence="2 5">
    <name type="scientific">Streptomyces avermitilis</name>
    <dbReference type="NCBI Taxonomy" id="33903"/>
    <lineage>
        <taxon>Bacteria</taxon>
        <taxon>Bacillati</taxon>
        <taxon>Actinomycetota</taxon>
        <taxon>Actinomycetes</taxon>
        <taxon>Kitasatosporales</taxon>
        <taxon>Streptomycetaceae</taxon>
        <taxon>Streptomyces</taxon>
    </lineage>
</organism>
<dbReference type="OMA" id="TRTHRYI"/>
<gene>
    <name evidence="2" type="ORF">SAV14893_030590</name>
    <name evidence="3" type="ORF">SAV31267_056760</name>
</gene>
<name>A0A4D4LWA8_STRAX</name>
<dbReference type="InterPro" id="IPR058712">
    <property type="entry name" value="SRA_ScoMcrA"/>
</dbReference>
<feature type="domain" description="ScoMcrA-like SRA" evidence="1">
    <location>
        <begin position="13"/>
        <end position="161"/>
    </location>
</feature>
<dbReference type="Proteomes" id="UP000302139">
    <property type="component" value="Unassembled WGS sequence"/>
</dbReference>